<evidence type="ECO:0000256" key="1">
    <source>
        <dbReference type="SAM" id="MobiDB-lite"/>
    </source>
</evidence>
<feature type="compositionally biased region" description="Low complexity" evidence="1">
    <location>
        <begin position="432"/>
        <end position="443"/>
    </location>
</feature>
<accession>A0A6L2MQT5</accession>
<reference evidence="2" key="1">
    <citation type="journal article" date="2019" name="Sci. Rep.">
        <title>Draft genome of Tanacetum cinerariifolium, the natural source of mosquito coil.</title>
        <authorList>
            <person name="Yamashiro T."/>
            <person name="Shiraishi A."/>
            <person name="Satake H."/>
            <person name="Nakayama K."/>
        </authorList>
    </citation>
    <scope>NUCLEOTIDE SEQUENCE</scope>
</reference>
<proteinExistence type="predicted"/>
<organism evidence="2">
    <name type="scientific">Tanacetum cinerariifolium</name>
    <name type="common">Dalmatian daisy</name>
    <name type="synonym">Chrysanthemum cinerariifolium</name>
    <dbReference type="NCBI Taxonomy" id="118510"/>
    <lineage>
        <taxon>Eukaryota</taxon>
        <taxon>Viridiplantae</taxon>
        <taxon>Streptophyta</taxon>
        <taxon>Embryophyta</taxon>
        <taxon>Tracheophyta</taxon>
        <taxon>Spermatophyta</taxon>
        <taxon>Magnoliopsida</taxon>
        <taxon>eudicotyledons</taxon>
        <taxon>Gunneridae</taxon>
        <taxon>Pentapetalae</taxon>
        <taxon>asterids</taxon>
        <taxon>campanulids</taxon>
        <taxon>Asterales</taxon>
        <taxon>Asteraceae</taxon>
        <taxon>Asteroideae</taxon>
        <taxon>Anthemideae</taxon>
        <taxon>Anthemidinae</taxon>
        <taxon>Tanacetum</taxon>
    </lineage>
</organism>
<name>A0A6L2MQT5_TANCI</name>
<comment type="caution">
    <text evidence="2">The sequence shown here is derived from an EMBL/GenBank/DDBJ whole genome shotgun (WGS) entry which is preliminary data.</text>
</comment>
<feature type="region of interest" description="Disordered" evidence="1">
    <location>
        <begin position="425"/>
        <end position="446"/>
    </location>
</feature>
<feature type="region of interest" description="Disordered" evidence="1">
    <location>
        <begin position="469"/>
        <end position="504"/>
    </location>
</feature>
<sequence>MPTKIELTLEQSQQGVSNDALNKVTVTKPHNKTPYELLIGRSPNLDFMRPFGCPVTILNTLDHLGKFEENADKGFLVGYSINRSGPEWLFNIDSLKKSMIYEPVTIGNQTNKDAGIEINVNAGQAGQKIASDHEYILLPFMPSNLPLSSKETGIFDDVYDDREMGAEDDTNNLELSTVVSPIPTTRVHKDHPKEQIIGDLNLATQTKRMINFSKENAMMDVKSAFLYGTIEEVFMCQPLGFKDPQFPGKIYKVYVDDIIFGSTNNFLCDEFEKMMHKRFQMSSMRELTFFLGMQTASTLMKPNKALIKDAEAKDQTTVASTLDIGEVQISTTIYGKVKLVSEASIRRNLKLKDSDGISTLPNTEIFEQLAHMGPKKTAWEQFSSNIATVIIFLATNRTFNISKMIFEGMMKNLDSEGSTVLVESYHTPSGAPTTLQPPLSSPSRIPTRQETKRSMIEEIDQDAEVTLVTSTQVSTQGEAQSQERRRRAVSTGSGRVSTVEESVSTVGASMPVTTAGMIDKGKGIIEKTESVQTKTKRQQKQERAGYEVAEDIQAKIKADEELSLRIQAVEREKYYEAEKARLLVDLINQRKRHFAQQRAKEKRNKPLTLAQQKTYMSNYVKHMGSHTQHLVKERFSTTEPTYDKEKELWVELKNLFEPENDDTLWKLQRYMHDPLVWRLYDTCGVHHVSSERGHDIFMLVEKEYPLTRGLMAVMLANKLLVEQSSKMVNELLRKIFILANRPRQ</sequence>
<gene>
    <name evidence="2" type="ORF">Tci_046683</name>
</gene>
<evidence type="ECO:0000313" key="2">
    <source>
        <dbReference type="EMBL" id="GEU74705.1"/>
    </source>
</evidence>
<dbReference type="EMBL" id="BKCJ010006937">
    <property type="protein sequence ID" value="GEU74705.1"/>
    <property type="molecule type" value="Genomic_DNA"/>
</dbReference>
<feature type="compositionally biased region" description="Low complexity" evidence="1">
    <location>
        <begin position="492"/>
        <end position="504"/>
    </location>
</feature>
<protein>
    <submittedName>
        <fullName evidence="2">Ribonuclease H-like domain-containing protein</fullName>
    </submittedName>
</protein>
<dbReference type="AlphaFoldDB" id="A0A6L2MQT5"/>